<accession>A0A0V1Q4F1</accession>
<protein>
    <recommendedName>
        <fullName evidence="4">Major facilitator superfamily (MFS) profile domain-containing protein</fullName>
    </recommendedName>
</protein>
<dbReference type="Proteomes" id="UP000054251">
    <property type="component" value="Unassembled WGS sequence"/>
</dbReference>
<organism evidence="5 6">
    <name type="scientific">Debaryomyces fabryi</name>
    <dbReference type="NCBI Taxonomy" id="58627"/>
    <lineage>
        <taxon>Eukaryota</taxon>
        <taxon>Fungi</taxon>
        <taxon>Dikarya</taxon>
        <taxon>Ascomycota</taxon>
        <taxon>Saccharomycotina</taxon>
        <taxon>Pichiomycetes</taxon>
        <taxon>Debaryomycetaceae</taxon>
        <taxon>Debaryomyces</taxon>
    </lineage>
</organism>
<feature type="transmembrane region" description="Helical" evidence="3">
    <location>
        <begin position="398"/>
        <end position="419"/>
    </location>
</feature>
<dbReference type="PANTHER" id="PTHR11360:SF284">
    <property type="entry name" value="EG:103B4.3 PROTEIN-RELATED"/>
    <property type="match status" value="1"/>
</dbReference>
<feature type="transmembrane region" description="Helical" evidence="3">
    <location>
        <begin position="35"/>
        <end position="55"/>
    </location>
</feature>
<comment type="similarity">
    <text evidence="2">Belongs to the major facilitator superfamily. Monocarboxylate porter (TC 2.A.1.13) family.</text>
</comment>
<dbReference type="InterPro" id="IPR011701">
    <property type="entry name" value="MFS"/>
</dbReference>
<dbReference type="GO" id="GO:0016020">
    <property type="term" value="C:membrane"/>
    <property type="evidence" value="ECO:0007669"/>
    <property type="project" value="UniProtKB-SubCell"/>
</dbReference>
<sequence>MNDSIRSEEEPNDDIASKQWDFIETISNNKDGIKVVIAGFICNFMTFGIGFSYGVFQEFYTSKDGPLKHYSDSEVAIVGTLGTALTYLCGIFNKSIMYYLKPRNIMLIGSVLMSLGLILTGFCSELYQFVLAQGLLFGVGSSLLYLPPVVCAPFYFNRHRAIAMGILFSGTGFGGLAMANISRYLIEIVGWQWCVRALGFMNLILTVIASFLVVEPNVSNFRTNNKLFNLRQLGSWKVLLIILGGLLQSAGYLIPLIYMSKYARTLNFSYNQGALFIGLNNAINACFKILLGYVGDKFGRMNTIIVCSILSAITIFTLWMVQARDAYISFVIFYGVFSGVIISLLPTCLVELFGVVNYQSMSGLMYFSRGVGSMLGSPLAGLMITNQGLKASDYRNPIIYNGILLLSSAVCLVALRLIVATEKGKMSWKF</sequence>
<feature type="transmembrane region" description="Helical" evidence="3">
    <location>
        <begin position="303"/>
        <end position="321"/>
    </location>
</feature>
<dbReference type="InterPro" id="IPR036259">
    <property type="entry name" value="MFS_trans_sf"/>
</dbReference>
<evidence type="ECO:0000259" key="4">
    <source>
        <dbReference type="PROSITE" id="PS50850"/>
    </source>
</evidence>
<feature type="transmembrane region" description="Helical" evidence="3">
    <location>
        <begin position="238"/>
        <end position="258"/>
    </location>
</feature>
<gene>
    <name evidence="5" type="ORF">AC631_00888</name>
</gene>
<evidence type="ECO:0000256" key="1">
    <source>
        <dbReference type="ARBA" id="ARBA00004141"/>
    </source>
</evidence>
<dbReference type="AlphaFoldDB" id="A0A0V1Q4F1"/>
<dbReference type="SUPFAM" id="SSF103473">
    <property type="entry name" value="MFS general substrate transporter"/>
    <property type="match status" value="1"/>
</dbReference>
<dbReference type="GeneID" id="26837897"/>
<feature type="transmembrane region" description="Helical" evidence="3">
    <location>
        <begin position="135"/>
        <end position="156"/>
    </location>
</feature>
<feature type="transmembrane region" description="Helical" evidence="3">
    <location>
        <begin position="163"/>
        <end position="186"/>
    </location>
</feature>
<dbReference type="InterPro" id="IPR050327">
    <property type="entry name" value="Proton-linked_MCT"/>
</dbReference>
<keyword evidence="3" id="KW-0472">Membrane</keyword>
<dbReference type="OrthoDB" id="410267at2759"/>
<evidence type="ECO:0000256" key="3">
    <source>
        <dbReference type="SAM" id="Phobius"/>
    </source>
</evidence>
<proteinExistence type="inferred from homology"/>
<evidence type="ECO:0000313" key="6">
    <source>
        <dbReference type="Proteomes" id="UP000054251"/>
    </source>
</evidence>
<keyword evidence="6" id="KW-1185">Reference proteome</keyword>
<keyword evidence="3" id="KW-0812">Transmembrane</keyword>
<dbReference type="RefSeq" id="XP_015469505.1">
    <property type="nucleotide sequence ID" value="XM_015609718.1"/>
</dbReference>
<name>A0A0V1Q4F1_9ASCO</name>
<comment type="subcellular location">
    <subcellularLocation>
        <location evidence="1">Membrane</location>
        <topology evidence="1">Multi-pass membrane protein</topology>
    </subcellularLocation>
</comment>
<feature type="transmembrane region" description="Helical" evidence="3">
    <location>
        <begin position="270"/>
        <end position="291"/>
    </location>
</feature>
<dbReference type="GO" id="GO:0022857">
    <property type="term" value="F:transmembrane transporter activity"/>
    <property type="evidence" value="ECO:0007669"/>
    <property type="project" value="InterPro"/>
</dbReference>
<dbReference type="EMBL" id="LMYN01000010">
    <property type="protein sequence ID" value="KSA03403.1"/>
    <property type="molecule type" value="Genomic_DNA"/>
</dbReference>
<feature type="transmembrane region" description="Helical" evidence="3">
    <location>
        <begin position="75"/>
        <end position="93"/>
    </location>
</feature>
<dbReference type="InterPro" id="IPR020846">
    <property type="entry name" value="MFS_dom"/>
</dbReference>
<reference evidence="5 6" key="1">
    <citation type="submission" date="2015-11" db="EMBL/GenBank/DDBJ databases">
        <title>The genome of Debaryomyces fabryi.</title>
        <authorList>
            <person name="Tafer H."/>
            <person name="Lopandic K."/>
        </authorList>
    </citation>
    <scope>NUCLEOTIDE SEQUENCE [LARGE SCALE GENOMIC DNA]</scope>
    <source>
        <strain evidence="5 6">CBS 789</strain>
    </source>
</reference>
<keyword evidence="3" id="KW-1133">Transmembrane helix</keyword>
<dbReference type="PROSITE" id="PS50850">
    <property type="entry name" value="MFS"/>
    <property type="match status" value="1"/>
</dbReference>
<evidence type="ECO:0000313" key="5">
    <source>
        <dbReference type="EMBL" id="KSA03403.1"/>
    </source>
</evidence>
<comment type="caution">
    <text evidence="5">The sequence shown here is derived from an EMBL/GenBank/DDBJ whole genome shotgun (WGS) entry which is preliminary data.</text>
</comment>
<feature type="domain" description="Major facilitator superfamily (MFS) profile" evidence="4">
    <location>
        <begin position="31"/>
        <end position="426"/>
    </location>
</feature>
<feature type="transmembrane region" description="Helical" evidence="3">
    <location>
        <begin position="327"/>
        <end position="354"/>
    </location>
</feature>
<feature type="transmembrane region" description="Helical" evidence="3">
    <location>
        <begin position="198"/>
        <end position="218"/>
    </location>
</feature>
<dbReference type="Gene3D" id="1.20.1250.20">
    <property type="entry name" value="MFS general substrate transporter like domains"/>
    <property type="match status" value="2"/>
</dbReference>
<dbReference type="PANTHER" id="PTHR11360">
    <property type="entry name" value="MONOCARBOXYLATE TRANSPORTER"/>
    <property type="match status" value="1"/>
</dbReference>
<evidence type="ECO:0000256" key="2">
    <source>
        <dbReference type="ARBA" id="ARBA00006727"/>
    </source>
</evidence>
<feature type="transmembrane region" description="Helical" evidence="3">
    <location>
        <begin position="366"/>
        <end position="386"/>
    </location>
</feature>
<feature type="transmembrane region" description="Helical" evidence="3">
    <location>
        <begin position="105"/>
        <end position="129"/>
    </location>
</feature>
<dbReference type="Pfam" id="PF07690">
    <property type="entry name" value="MFS_1"/>
    <property type="match status" value="1"/>
</dbReference>